<evidence type="ECO:0000256" key="5">
    <source>
        <dbReference type="ARBA" id="ARBA00023254"/>
    </source>
</evidence>
<evidence type="ECO:0000313" key="9">
    <source>
        <dbReference type="EMBL" id="KAK5649224.1"/>
    </source>
</evidence>
<evidence type="ECO:0008006" key="11">
    <source>
        <dbReference type="Google" id="ProtNLM"/>
    </source>
</evidence>
<evidence type="ECO:0000259" key="7">
    <source>
        <dbReference type="SMART" id="SM00533"/>
    </source>
</evidence>
<comment type="similarity">
    <text evidence="1">Belongs to the DNA mismatch repair MutS family.</text>
</comment>
<evidence type="ECO:0000256" key="1">
    <source>
        <dbReference type="ARBA" id="ARBA00006271"/>
    </source>
</evidence>
<keyword evidence="10" id="KW-1185">Reference proteome</keyword>
<dbReference type="PANTHER" id="PTHR11361:SF21">
    <property type="entry name" value="MUTS PROTEIN HOMOLOG 4"/>
    <property type="match status" value="1"/>
</dbReference>
<dbReference type="GO" id="GO:0140664">
    <property type="term" value="F:ATP-dependent DNA damage sensor activity"/>
    <property type="evidence" value="ECO:0007669"/>
    <property type="project" value="InterPro"/>
</dbReference>
<feature type="region of interest" description="Disordered" evidence="6">
    <location>
        <begin position="1260"/>
        <end position="1327"/>
    </location>
</feature>
<keyword evidence="5" id="KW-0469">Meiosis</keyword>
<evidence type="ECO:0000256" key="6">
    <source>
        <dbReference type="SAM" id="MobiDB-lite"/>
    </source>
</evidence>
<feature type="compositionally biased region" description="Polar residues" evidence="6">
    <location>
        <begin position="1260"/>
        <end position="1281"/>
    </location>
</feature>
<feature type="region of interest" description="Disordered" evidence="6">
    <location>
        <begin position="1474"/>
        <end position="1498"/>
    </location>
</feature>
<evidence type="ECO:0000256" key="4">
    <source>
        <dbReference type="ARBA" id="ARBA00023125"/>
    </source>
</evidence>
<dbReference type="Gene3D" id="1.10.1420.10">
    <property type="match status" value="1"/>
</dbReference>
<feature type="compositionally biased region" description="Polar residues" evidence="6">
    <location>
        <begin position="1454"/>
        <end position="1465"/>
    </location>
</feature>
<dbReference type="InterPro" id="IPR036678">
    <property type="entry name" value="MutS_con_dom_sf"/>
</dbReference>
<feature type="compositionally biased region" description="Basic and acidic residues" evidence="6">
    <location>
        <begin position="1474"/>
        <end position="1487"/>
    </location>
</feature>
<protein>
    <recommendedName>
        <fullName evidence="11">DNA mismatch repair proteins mutS family domain-containing protein</fullName>
    </recommendedName>
</protein>
<feature type="domain" description="DNA mismatch repair protein MutS core" evidence="7">
    <location>
        <begin position="234"/>
        <end position="563"/>
    </location>
</feature>
<dbReference type="InterPro" id="IPR027417">
    <property type="entry name" value="P-loop_NTPase"/>
</dbReference>
<reference evidence="9 10" key="1">
    <citation type="journal article" date="2024" name="Insects">
        <title>An Improved Chromosome-Level Genome Assembly of the Firefly Pyrocoelia pectoralis.</title>
        <authorList>
            <person name="Fu X."/>
            <person name="Meyer-Rochow V.B."/>
            <person name="Ballantyne L."/>
            <person name="Zhu X."/>
        </authorList>
    </citation>
    <scope>NUCLEOTIDE SEQUENCE [LARGE SCALE GENOMIC DNA]</scope>
    <source>
        <strain evidence="9">XCY_ONT2</strain>
    </source>
</reference>
<feature type="domain" description="DNA mismatch repair proteins mutS family" evidence="8">
    <location>
        <begin position="579"/>
        <end position="763"/>
    </location>
</feature>
<organism evidence="9 10">
    <name type="scientific">Pyrocoelia pectoralis</name>
    <dbReference type="NCBI Taxonomy" id="417401"/>
    <lineage>
        <taxon>Eukaryota</taxon>
        <taxon>Metazoa</taxon>
        <taxon>Ecdysozoa</taxon>
        <taxon>Arthropoda</taxon>
        <taxon>Hexapoda</taxon>
        <taxon>Insecta</taxon>
        <taxon>Pterygota</taxon>
        <taxon>Neoptera</taxon>
        <taxon>Endopterygota</taxon>
        <taxon>Coleoptera</taxon>
        <taxon>Polyphaga</taxon>
        <taxon>Elateriformia</taxon>
        <taxon>Elateroidea</taxon>
        <taxon>Lampyridae</taxon>
        <taxon>Lampyrinae</taxon>
        <taxon>Pyrocoelia</taxon>
    </lineage>
</organism>
<dbReference type="Gene3D" id="3.40.50.300">
    <property type="entry name" value="P-loop containing nucleotide triphosphate hydrolases"/>
    <property type="match status" value="1"/>
</dbReference>
<dbReference type="FunFam" id="3.30.420.110:FF:000003">
    <property type="entry name" value="mutS protein homolog 4"/>
    <property type="match status" value="1"/>
</dbReference>
<dbReference type="SMART" id="SM00534">
    <property type="entry name" value="MUTSac"/>
    <property type="match status" value="1"/>
</dbReference>
<sequence>MNLKESLPFRARNKGRSCSVKVVPVQVPLGPPQKRAPKRKSTPSHSSNASRVKWENTITLWEGIGDAMRDVGIAAINMECPSLILCQIFDSQSYVNTLTKINILNPSEILIPITFVESCTINRLVEQLKKQFSHIKITGVNPQSFNKHTGLQYIKQLCVSNMNSVLLLIQHKYYALAAAGALLTYAERTLYIMYAKESVKVEYQESESEGCAIIDVGTAHKLELVASARPSIQKKYSCLFDILNYTYTRAGALALRATILQPPCKVHDIEARLNCVTELVEHGEMLTALKVTLKKLKSVDQLLSLVIVSPDQTQDDSERQLNYLLLLNSVLTKIPRLKEVFKNSEQPFFIEVRNMLNDPTFSVIKQLIRTMINTDAHPGKGKYGSIQHCFAIKYGISPLLDLKRNLYSEKLDELMDYVKGLAEKYSLLLTLHNNSKKGYHIVLSLNSYQQQNLKKSDLPHEFILAKRLSRSYILLKTVHLIYLSHRIEDINLEILILSNIMINKILIEVRKYAGLFYTLCENLAKVDMIQSLAQASTAMQYVRPNFSNYLEILDGRHPLLNFLLPVEPVANSIFASEDHNMHIITGPNGSGKSILIRQIVLLQIMAQAGCYVPAKSATFRVADRILARISFDDNNMPCGVSTFVLEMKEIQYFLTAMSKNSLVIADELCRSTSLEGTALAMAICERLKETPAFVFCTTHFKLMSKLYDLYMNVKVWQLETLTEIISDQVVLKFTYNLIPNPTSVEHKASCPQNTIRKYAEGIQQHLSSQTSSSINLSHFERRLCQMNITAEAEEHALQCTLPKEAELQDENKGRCLQSAPSKGDGDIILLTVDRKHTVNSKSQICTDEEIEEMIAELESYSEDFFDADPWTNKTLSQCHTAEAQSQSSSINLSHFERRLCQMNITAEAEEHALQCTLPKDAELQNENKGRCLQSAPSKGDGDTILLTVDRKHTVNSKSQICTDEEIEEMITELESYSEDFFDADPWANKTLSQCHTAEAQSQSSSINPSHFERRLCQMNIAAEERALQCALPKEAELQNENKGKCLQSAPNKGNGDAILLTVDRNHTVNSKSQIGTDEETEKIIAELESYSEDFFDADPWADETQASGTSVSSHFGYGGFQKTVTAEVHHTQHSPYLEKNIINTTSIGADNTKKQSVATPQCNLPEVLTIKHRSEITQKLSQHGKDTNNMINEDSCIFLQETQLLITHCSQNAEPIASSKSTLAKDISINNSIAIPSEVNTTLEPLGDIHLELFSDSSQEQENSIYKTPQSSPDLFSTQPSPKRVNESKDEKNSETSKHDEAASFPIPTSRKKMKWNPPYKTKSTISTVSKNKRNLEQLTTPISQPKNEIQQCFYEQDKELLSRNDHGPPLAEYIIINRPKVKQVQGVDHIVTVQHTNEGVIVQPFSRDKKTHSKKKFVTPLLGKPSPKFDIQMFSDKNASRFEELVNSKKKASPSNRRQESASFAFSVCGSAHRNDEATKTDEDMRNVGIQDFKSPL</sequence>
<keyword evidence="3" id="KW-0067">ATP-binding</keyword>
<accession>A0AAN7VR25</accession>
<dbReference type="GO" id="GO:0005634">
    <property type="term" value="C:nucleus"/>
    <property type="evidence" value="ECO:0007669"/>
    <property type="project" value="TreeGrafter"/>
</dbReference>
<dbReference type="InterPro" id="IPR007696">
    <property type="entry name" value="DNA_mismatch_repair_MutS_core"/>
</dbReference>
<gene>
    <name evidence="9" type="ORF">RI129_000253</name>
</gene>
<dbReference type="InterPro" id="IPR036187">
    <property type="entry name" value="DNA_mismatch_repair_MutS_sf"/>
</dbReference>
<dbReference type="PANTHER" id="PTHR11361">
    <property type="entry name" value="DNA MISMATCH REPAIR PROTEIN MUTS FAMILY MEMBER"/>
    <property type="match status" value="1"/>
</dbReference>
<keyword evidence="2" id="KW-0547">Nucleotide-binding</keyword>
<dbReference type="GO" id="GO:0005524">
    <property type="term" value="F:ATP binding"/>
    <property type="evidence" value="ECO:0007669"/>
    <property type="project" value="UniProtKB-KW"/>
</dbReference>
<dbReference type="Pfam" id="PF05188">
    <property type="entry name" value="MutS_II"/>
    <property type="match status" value="1"/>
</dbReference>
<name>A0AAN7VR25_9COLE</name>
<feature type="region of interest" description="Disordered" evidence="6">
    <location>
        <begin position="1446"/>
        <end position="1465"/>
    </location>
</feature>
<keyword evidence="4" id="KW-0238">DNA-binding</keyword>
<evidence type="ECO:0000256" key="3">
    <source>
        <dbReference type="ARBA" id="ARBA00022840"/>
    </source>
</evidence>
<dbReference type="Proteomes" id="UP001329430">
    <property type="component" value="Chromosome 1"/>
</dbReference>
<dbReference type="EMBL" id="JAVRBK010000001">
    <property type="protein sequence ID" value="KAK5649224.1"/>
    <property type="molecule type" value="Genomic_DNA"/>
</dbReference>
<dbReference type="InterPro" id="IPR000432">
    <property type="entry name" value="DNA_mismatch_repair_MutS_C"/>
</dbReference>
<dbReference type="GO" id="GO:0030983">
    <property type="term" value="F:mismatched DNA binding"/>
    <property type="evidence" value="ECO:0007669"/>
    <property type="project" value="InterPro"/>
</dbReference>
<dbReference type="GO" id="GO:0007131">
    <property type="term" value="P:reciprocal meiotic recombination"/>
    <property type="evidence" value="ECO:0007669"/>
    <property type="project" value="TreeGrafter"/>
</dbReference>
<evidence type="ECO:0000313" key="10">
    <source>
        <dbReference type="Proteomes" id="UP001329430"/>
    </source>
</evidence>
<feature type="region of interest" description="Disordered" evidence="6">
    <location>
        <begin position="27"/>
        <end position="50"/>
    </location>
</feature>
<proteinExistence type="inferred from homology"/>
<dbReference type="Pfam" id="PF05192">
    <property type="entry name" value="MutS_III"/>
    <property type="match status" value="1"/>
</dbReference>
<dbReference type="SUPFAM" id="SSF52540">
    <property type="entry name" value="P-loop containing nucleoside triphosphate hydrolases"/>
    <property type="match status" value="1"/>
</dbReference>
<feature type="compositionally biased region" description="Basic and acidic residues" evidence="6">
    <location>
        <begin position="1284"/>
        <end position="1302"/>
    </location>
</feature>
<dbReference type="InterPro" id="IPR045076">
    <property type="entry name" value="MutS"/>
</dbReference>
<dbReference type="SMART" id="SM00533">
    <property type="entry name" value="MUTSd"/>
    <property type="match status" value="1"/>
</dbReference>
<dbReference type="GO" id="GO:0006298">
    <property type="term" value="P:mismatch repair"/>
    <property type="evidence" value="ECO:0007669"/>
    <property type="project" value="InterPro"/>
</dbReference>
<comment type="caution">
    <text evidence="9">The sequence shown here is derived from an EMBL/GenBank/DDBJ whole genome shotgun (WGS) entry which is preliminary data.</text>
</comment>
<evidence type="ECO:0000259" key="8">
    <source>
        <dbReference type="SMART" id="SM00534"/>
    </source>
</evidence>
<dbReference type="Pfam" id="PF00488">
    <property type="entry name" value="MutS_V"/>
    <property type="match status" value="1"/>
</dbReference>
<evidence type="ECO:0000256" key="2">
    <source>
        <dbReference type="ARBA" id="ARBA00022741"/>
    </source>
</evidence>
<dbReference type="InterPro" id="IPR007860">
    <property type="entry name" value="DNA_mmatch_repair_MutS_con_dom"/>
</dbReference>
<dbReference type="Gene3D" id="3.30.420.110">
    <property type="entry name" value="MutS, connector domain"/>
    <property type="match status" value="1"/>
</dbReference>
<dbReference type="SUPFAM" id="SSF48334">
    <property type="entry name" value="DNA repair protein MutS, domain III"/>
    <property type="match status" value="1"/>
</dbReference>